<protein>
    <submittedName>
        <fullName evidence="1">Uncharacterized protein</fullName>
    </submittedName>
</protein>
<dbReference type="EMBL" id="GBRH01181228">
    <property type="protein sequence ID" value="JAE16668.1"/>
    <property type="molecule type" value="Transcribed_RNA"/>
</dbReference>
<evidence type="ECO:0000313" key="1">
    <source>
        <dbReference type="EMBL" id="JAE16668.1"/>
    </source>
</evidence>
<sequence length="104" mass="10179">MHLSIGSKANVTLAGHGAVARAVAATAVSRAPPHAAAPPLRSSSLAQLPSPLLIVAARARRSAAPLCVAVAVAPSSATLVAVAHARCPAAPRATASGSAVERRP</sequence>
<reference evidence="1" key="1">
    <citation type="submission" date="2014-09" db="EMBL/GenBank/DDBJ databases">
        <authorList>
            <person name="Magalhaes I.L.F."/>
            <person name="Oliveira U."/>
            <person name="Santos F.R."/>
            <person name="Vidigal T.H.D.A."/>
            <person name="Brescovit A.D."/>
            <person name="Santos A.J."/>
        </authorList>
    </citation>
    <scope>NUCLEOTIDE SEQUENCE</scope>
    <source>
        <tissue evidence="1">Shoot tissue taken approximately 20 cm above the soil surface</tissue>
    </source>
</reference>
<dbReference type="AlphaFoldDB" id="A0A0A9G7N6"/>
<proteinExistence type="predicted"/>
<reference evidence="1" key="2">
    <citation type="journal article" date="2015" name="Data Brief">
        <title>Shoot transcriptome of the giant reed, Arundo donax.</title>
        <authorList>
            <person name="Barrero R.A."/>
            <person name="Guerrero F.D."/>
            <person name="Moolhuijzen P."/>
            <person name="Goolsby J.A."/>
            <person name="Tidwell J."/>
            <person name="Bellgard S.E."/>
            <person name="Bellgard M.I."/>
        </authorList>
    </citation>
    <scope>NUCLEOTIDE SEQUENCE</scope>
    <source>
        <tissue evidence="1">Shoot tissue taken approximately 20 cm above the soil surface</tissue>
    </source>
</reference>
<organism evidence="1">
    <name type="scientific">Arundo donax</name>
    <name type="common">Giant reed</name>
    <name type="synonym">Donax arundinaceus</name>
    <dbReference type="NCBI Taxonomy" id="35708"/>
    <lineage>
        <taxon>Eukaryota</taxon>
        <taxon>Viridiplantae</taxon>
        <taxon>Streptophyta</taxon>
        <taxon>Embryophyta</taxon>
        <taxon>Tracheophyta</taxon>
        <taxon>Spermatophyta</taxon>
        <taxon>Magnoliopsida</taxon>
        <taxon>Liliopsida</taxon>
        <taxon>Poales</taxon>
        <taxon>Poaceae</taxon>
        <taxon>PACMAD clade</taxon>
        <taxon>Arundinoideae</taxon>
        <taxon>Arundineae</taxon>
        <taxon>Arundo</taxon>
    </lineage>
</organism>
<accession>A0A0A9G7N6</accession>
<name>A0A0A9G7N6_ARUDO</name>